<keyword evidence="9" id="KW-1185">Reference proteome</keyword>
<dbReference type="Proteomes" id="UP001501020">
    <property type="component" value="Unassembled WGS sequence"/>
</dbReference>
<keyword evidence="4 6" id="KW-1133">Transmembrane helix</keyword>
<keyword evidence="2" id="KW-1003">Cell membrane</keyword>
<dbReference type="PANTHER" id="PTHR30287:SF1">
    <property type="entry name" value="INNER MEMBRANE PROTEIN"/>
    <property type="match status" value="1"/>
</dbReference>
<protein>
    <submittedName>
        <fullName evidence="8">FtsX-like permease family protein</fullName>
    </submittedName>
</protein>
<dbReference type="InterPro" id="IPR003838">
    <property type="entry name" value="ABC3_permease_C"/>
</dbReference>
<name>A0ABP5M2H9_9ACTN</name>
<evidence type="ECO:0000313" key="8">
    <source>
        <dbReference type="EMBL" id="GAA2157172.1"/>
    </source>
</evidence>
<evidence type="ECO:0000259" key="7">
    <source>
        <dbReference type="Pfam" id="PF02687"/>
    </source>
</evidence>
<accession>A0ABP5M2H9</accession>
<feature type="transmembrane region" description="Helical" evidence="6">
    <location>
        <begin position="327"/>
        <end position="349"/>
    </location>
</feature>
<feature type="transmembrane region" description="Helical" evidence="6">
    <location>
        <begin position="270"/>
        <end position="297"/>
    </location>
</feature>
<dbReference type="EMBL" id="BAAAMR010000075">
    <property type="protein sequence ID" value="GAA2157172.1"/>
    <property type="molecule type" value="Genomic_DNA"/>
</dbReference>
<feature type="domain" description="ABC3 transporter permease C-terminal" evidence="7">
    <location>
        <begin position="727"/>
        <end position="830"/>
    </location>
</feature>
<evidence type="ECO:0000256" key="6">
    <source>
        <dbReference type="SAM" id="Phobius"/>
    </source>
</evidence>
<organism evidence="8 9">
    <name type="scientific">Actinomadura napierensis</name>
    <dbReference type="NCBI Taxonomy" id="267854"/>
    <lineage>
        <taxon>Bacteria</taxon>
        <taxon>Bacillati</taxon>
        <taxon>Actinomycetota</taxon>
        <taxon>Actinomycetes</taxon>
        <taxon>Streptosporangiales</taxon>
        <taxon>Thermomonosporaceae</taxon>
        <taxon>Actinomadura</taxon>
    </lineage>
</organism>
<evidence type="ECO:0000256" key="1">
    <source>
        <dbReference type="ARBA" id="ARBA00004651"/>
    </source>
</evidence>
<feature type="transmembrane region" description="Helical" evidence="6">
    <location>
        <begin position="369"/>
        <end position="387"/>
    </location>
</feature>
<comment type="subcellular location">
    <subcellularLocation>
        <location evidence="1">Cell membrane</location>
        <topology evidence="1">Multi-pass membrane protein</topology>
    </subcellularLocation>
</comment>
<dbReference type="PANTHER" id="PTHR30287">
    <property type="entry name" value="MEMBRANE COMPONENT OF PREDICTED ABC SUPERFAMILY METABOLITE UPTAKE TRANSPORTER"/>
    <property type="match status" value="1"/>
</dbReference>
<keyword evidence="5 6" id="KW-0472">Membrane</keyword>
<feature type="transmembrane region" description="Helical" evidence="6">
    <location>
        <begin position="500"/>
        <end position="520"/>
    </location>
</feature>
<feature type="transmembrane region" description="Helical" evidence="6">
    <location>
        <begin position="776"/>
        <end position="798"/>
    </location>
</feature>
<evidence type="ECO:0000313" key="9">
    <source>
        <dbReference type="Proteomes" id="UP001501020"/>
    </source>
</evidence>
<feature type="domain" description="ABC3 transporter permease C-terminal" evidence="7">
    <location>
        <begin position="280"/>
        <end position="397"/>
    </location>
</feature>
<feature type="transmembrane region" description="Helical" evidence="6">
    <location>
        <begin position="452"/>
        <end position="474"/>
    </location>
</feature>
<evidence type="ECO:0000256" key="5">
    <source>
        <dbReference type="ARBA" id="ARBA00023136"/>
    </source>
</evidence>
<keyword evidence="3 6" id="KW-0812">Transmembrane</keyword>
<dbReference type="RefSeq" id="WP_344276603.1">
    <property type="nucleotide sequence ID" value="NZ_BAAAMR010000075.1"/>
</dbReference>
<dbReference type="Pfam" id="PF02687">
    <property type="entry name" value="FtsX"/>
    <property type="match status" value="2"/>
</dbReference>
<feature type="transmembrane region" description="Helical" evidence="6">
    <location>
        <begin position="810"/>
        <end position="829"/>
    </location>
</feature>
<feature type="transmembrane region" description="Helical" evidence="6">
    <location>
        <begin position="726"/>
        <end position="749"/>
    </location>
</feature>
<proteinExistence type="predicted"/>
<reference evidence="9" key="1">
    <citation type="journal article" date="2019" name="Int. J. Syst. Evol. Microbiol.">
        <title>The Global Catalogue of Microorganisms (GCM) 10K type strain sequencing project: providing services to taxonomists for standard genome sequencing and annotation.</title>
        <authorList>
            <consortium name="The Broad Institute Genomics Platform"/>
            <consortium name="The Broad Institute Genome Sequencing Center for Infectious Disease"/>
            <person name="Wu L."/>
            <person name="Ma J."/>
        </authorList>
    </citation>
    <scope>NUCLEOTIDE SEQUENCE [LARGE SCALE GENOMIC DNA]</scope>
    <source>
        <strain evidence="9">JCM 13850</strain>
    </source>
</reference>
<feature type="transmembrane region" description="Helical" evidence="6">
    <location>
        <begin position="418"/>
        <end position="440"/>
    </location>
</feature>
<gene>
    <name evidence="8" type="ORF">GCM10009727_66830</name>
</gene>
<dbReference type="InterPro" id="IPR038766">
    <property type="entry name" value="Membrane_comp_ABC_pdt"/>
</dbReference>
<evidence type="ECO:0000256" key="3">
    <source>
        <dbReference type="ARBA" id="ARBA00022692"/>
    </source>
</evidence>
<evidence type="ECO:0000256" key="2">
    <source>
        <dbReference type="ARBA" id="ARBA00022475"/>
    </source>
</evidence>
<comment type="caution">
    <text evidence="8">The sequence shown here is derived from an EMBL/GenBank/DDBJ whole genome shotgun (WGS) entry which is preliminary data.</text>
</comment>
<sequence length="850" mass="87047">MFSLALTTLRARKAGFAGAFVALFFAAALVAACGTLLETGLRGGIPPERYAGTPVIVAGDQDAHAVEHKKGKEKRKSKPLAEHVWIPSGIADRLRSVEGVRSVVPEVTFPAYVVAHGRTLTGPDGSASWGHDWSSAALTPFTLREGRAPSGPGDVVIDSGLARRGGLRPGDEVGVRSAAAPTTYRVTGIAAASAGPLERQAAVFFSPAEAVRLAGRPGQVAAVGLLPAEGTGAATVAERASKAVAGTGAKVYTGDGRGPLEFLDAAKARVMLISLSGTLGATSLLVAVLVVVGTFGLSIQQRYREIALLRAVAATPRQVRALIGREALVVGLVAGAAGSIASVAVAQWLRAGFVDAGAIPDVLQPSYGPLPMLAAIAATTLAAWSAARISARRIAQIRPTEALGEAAVEPPRPGPARLVAGLAFLVGAVAVTIVLGGLSTEPAAVPVTFVSALLWVTAVSLLGPVIAAVAARVLDGPLNALSPVGGHLAAANVRAGSRRLASVIAPLCLAVTMTCTILFAQTTLGHAAEREKQEGIAAQYVLASNAPGVPTAAAGAARKVKGVETVTEIVETNARGLGLGKYTVQGVTPQGLTRTMDLGATSGSLDRLGPGTVALSTNGASRAHAKVGDRLRLRLGDGTPISPTVVAVYSLQLGFPDVTLPRDVVAPHVDAPLDTSVLVRTAPGAHGVERALADAVRGYPGVHVADRQEVRAQQAAQQRANRQVQYLAMGLIIAFAAIAVVNTLVMASADRSREFALLRLIGTTRRQVVRMTRWESAVLVLVAGVLGSVLSFVVLSAFTTGMTRYGTPHIPPPAYLAVLAIAAATAFVATEGAVRIALRGHPADTVNARE</sequence>
<evidence type="ECO:0000256" key="4">
    <source>
        <dbReference type="ARBA" id="ARBA00022989"/>
    </source>
</evidence>